<dbReference type="PRINTS" id="PR00625">
    <property type="entry name" value="JDOMAIN"/>
</dbReference>
<feature type="compositionally biased region" description="Basic and acidic residues" evidence="2">
    <location>
        <begin position="356"/>
        <end position="381"/>
    </location>
</feature>
<feature type="domain" description="J" evidence="3">
    <location>
        <begin position="22"/>
        <end position="81"/>
    </location>
</feature>
<feature type="compositionally biased region" description="Basic residues" evidence="2">
    <location>
        <begin position="190"/>
        <end position="203"/>
    </location>
</feature>
<evidence type="ECO:0000256" key="2">
    <source>
        <dbReference type="SAM" id="MobiDB-lite"/>
    </source>
</evidence>
<dbReference type="GO" id="GO:0030544">
    <property type="term" value="F:Hsp70 protein binding"/>
    <property type="evidence" value="ECO:0007669"/>
    <property type="project" value="InterPro"/>
</dbReference>
<gene>
    <name evidence="4" type="ORF">PODLI_1B035496</name>
</gene>
<feature type="compositionally biased region" description="Basic and acidic residues" evidence="2">
    <location>
        <begin position="208"/>
        <end position="235"/>
    </location>
</feature>
<sequence>MGQPRHPSVPPSLSTGQTKDEKDYYEVLGIPQGATHHDIKTAYREKLKKWHPDKNPDNKKEAEEKSKEIMEAYKVLSNCVMPAHEKYKSNTVDKKDHTKSDKPSSQDDELSVENDKSSCSEYDDSTFESDDESSSSEHYSTLNSDESNESSSESSSECSRSSSKSSEPNSESDSESNDPGQKPSKPLPLHPRRKPHKRHRAKHNQLPPEKKDFPVGKGKQTQDGRRRLQTREKNLPVENSALHTRSSKSGKEPLVENSESNNGKRKAPTEKNGAYAEKARQQSEDWETHTGKAKLPKLKTELHGESKLHTGKTKQRHEKSESSTKNKLRNGEADAPPGKHEMQTEKFSAQKRRSHPGREPDRGIEQCAGQKERSDKQEPRIGHLRYTRRKTSPNKSKEMSGRMTKLISPKLKDGKAIRSQKGELQAGEKKTHAGKSKANVQKKALSDEKSRMKVQKNELHAVKNNMAVQKKQLNAAKSKVQLQNSDGRGNKADLQHTESAMPAYTWKVPATVWLGPAENTARFLFGGPPEFSGVGQAPLPAKRKPRGTNQAMQVNQWENIQAWNRINQLNPRKSMLLPHIDAPAHNGKTWSPYLSSQGEMFDPNAPSSCPRCSQCWCKLFHDNL</sequence>
<evidence type="ECO:0000313" key="5">
    <source>
        <dbReference type="Proteomes" id="UP001178461"/>
    </source>
</evidence>
<dbReference type="AlphaFoldDB" id="A0AA35NWA3"/>
<dbReference type="PANTHER" id="PTHR45168">
    <property type="entry name" value="DNAJ HOMOLOG SUBFAMILY B MEMBER 2"/>
    <property type="match status" value="1"/>
</dbReference>
<dbReference type="InterPro" id="IPR036869">
    <property type="entry name" value="J_dom_sf"/>
</dbReference>
<dbReference type="PANTHER" id="PTHR45168:SF3">
    <property type="entry name" value="DNAJ HEAT SHOCK PROTEIN FAMILY (HSP40) MEMBER B2"/>
    <property type="match status" value="1"/>
</dbReference>
<feature type="region of interest" description="Disordered" evidence="2">
    <location>
        <begin position="1"/>
        <end position="66"/>
    </location>
</feature>
<dbReference type="SMART" id="SM00271">
    <property type="entry name" value="DnaJ"/>
    <property type="match status" value="1"/>
</dbReference>
<reference evidence="4" key="1">
    <citation type="submission" date="2022-12" db="EMBL/GenBank/DDBJ databases">
        <authorList>
            <person name="Alioto T."/>
            <person name="Alioto T."/>
            <person name="Gomez Garrido J."/>
        </authorList>
    </citation>
    <scope>NUCLEOTIDE SEQUENCE</scope>
</reference>
<evidence type="ECO:0000256" key="1">
    <source>
        <dbReference type="ARBA" id="ARBA00023186"/>
    </source>
</evidence>
<dbReference type="CDD" id="cd06257">
    <property type="entry name" value="DnaJ"/>
    <property type="match status" value="1"/>
</dbReference>
<evidence type="ECO:0000259" key="3">
    <source>
        <dbReference type="SMART" id="SM00271"/>
    </source>
</evidence>
<protein>
    <recommendedName>
        <fullName evidence="3">J domain-containing protein</fullName>
    </recommendedName>
</protein>
<feature type="compositionally biased region" description="Basic residues" evidence="2">
    <location>
        <begin position="382"/>
        <end position="392"/>
    </location>
</feature>
<feature type="compositionally biased region" description="Basic and acidic residues" evidence="2">
    <location>
        <begin position="298"/>
        <end position="308"/>
    </location>
</feature>
<keyword evidence="5" id="KW-1185">Reference proteome</keyword>
<feature type="compositionally biased region" description="Basic and acidic residues" evidence="2">
    <location>
        <begin position="318"/>
        <end position="344"/>
    </location>
</feature>
<organism evidence="4 5">
    <name type="scientific">Podarcis lilfordi</name>
    <name type="common">Lilford's wall lizard</name>
    <dbReference type="NCBI Taxonomy" id="74358"/>
    <lineage>
        <taxon>Eukaryota</taxon>
        <taxon>Metazoa</taxon>
        <taxon>Chordata</taxon>
        <taxon>Craniata</taxon>
        <taxon>Vertebrata</taxon>
        <taxon>Euteleostomi</taxon>
        <taxon>Lepidosauria</taxon>
        <taxon>Squamata</taxon>
        <taxon>Bifurcata</taxon>
        <taxon>Unidentata</taxon>
        <taxon>Episquamata</taxon>
        <taxon>Laterata</taxon>
        <taxon>Lacertibaenia</taxon>
        <taxon>Lacertidae</taxon>
        <taxon>Podarcis</taxon>
    </lineage>
</organism>
<feature type="compositionally biased region" description="Basic and acidic residues" evidence="2">
    <location>
        <begin position="277"/>
        <end position="290"/>
    </location>
</feature>
<dbReference type="InterPro" id="IPR001623">
    <property type="entry name" value="DnaJ_domain"/>
</dbReference>
<dbReference type="EMBL" id="OX395126">
    <property type="protein sequence ID" value="CAI5762817.1"/>
    <property type="molecule type" value="Genomic_DNA"/>
</dbReference>
<evidence type="ECO:0000313" key="4">
    <source>
        <dbReference type="EMBL" id="CAI5762817.1"/>
    </source>
</evidence>
<keyword evidence="1" id="KW-0143">Chaperone</keyword>
<dbReference type="GO" id="GO:0051082">
    <property type="term" value="F:unfolded protein binding"/>
    <property type="evidence" value="ECO:0007669"/>
    <property type="project" value="InterPro"/>
</dbReference>
<dbReference type="SUPFAM" id="SSF46565">
    <property type="entry name" value="Chaperone J-domain"/>
    <property type="match status" value="1"/>
</dbReference>
<feature type="compositionally biased region" description="Acidic residues" evidence="2">
    <location>
        <begin position="121"/>
        <end position="134"/>
    </location>
</feature>
<dbReference type="Proteomes" id="UP001178461">
    <property type="component" value="Chromosome 1"/>
</dbReference>
<accession>A0AA35NWA3</accession>
<feature type="region of interest" description="Disordered" evidence="2">
    <location>
        <begin position="84"/>
        <end position="451"/>
    </location>
</feature>
<dbReference type="Gene3D" id="1.10.287.110">
    <property type="entry name" value="DnaJ domain"/>
    <property type="match status" value="1"/>
</dbReference>
<feature type="compositionally biased region" description="Basic and acidic residues" evidence="2">
    <location>
        <begin position="35"/>
        <end position="66"/>
    </location>
</feature>
<feature type="compositionally biased region" description="Low complexity" evidence="2">
    <location>
        <begin position="136"/>
        <end position="169"/>
    </location>
</feature>
<dbReference type="InterPro" id="IPR043183">
    <property type="entry name" value="DNJB2/6-like"/>
</dbReference>
<proteinExistence type="predicted"/>
<feature type="compositionally biased region" description="Basic and acidic residues" evidence="2">
    <location>
        <begin position="84"/>
        <end position="105"/>
    </location>
</feature>
<name>A0AA35NWA3_9SAUR</name>
<dbReference type="Pfam" id="PF00226">
    <property type="entry name" value="DnaJ"/>
    <property type="match status" value="1"/>
</dbReference>